<organism evidence="1 2">
    <name type="scientific">Lithospermum erythrorhizon</name>
    <name type="common">Purple gromwell</name>
    <name type="synonym">Lithospermum officinale var. erythrorhizon</name>
    <dbReference type="NCBI Taxonomy" id="34254"/>
    <lineage>
        <taxon>Eukaryota</taxon>
        <taxon>Viridiplantae</taxon>
        <taxon>Streptophyta</taxon>
        <taxon>Embryophyta</taxon>
        <taxon>Tracheophyta</taxon>
        <taxon>Spermatophyta</taxon>
        <taxon>Magnoliopsida</taxon>
        <taxon>eudicotyledons</taxon>
        <taxon>Gunneridae</taxon>
        <taxon>Pentapetalae</taxon>
        <taxon>asterids</taxon>
        <taxon>lamiids</taxon>
        <taxon>Boraginales</taxon>
        <taxon>Boraginaceae</taxon>
        <taxon>Boraginoideae</taxon>
        <taxon>Lithospermeae</taxon>
        <taxon>Lithospermum</taxon>
    </lineage>
</organism>
<dbReference type="EMBL" id="BAABME010000011">
    <property type="protein sequence ID" value="GAA0138430.1"/>
    <property type="molecule type" value="Genomic_DNA"/>
</dbReference>
<keyword evidence="2" id="KW-1185">Reference proteome</keyword>
<comment type="caution">
    <text evidence="1">The sequence shown here is derived from an EMBL/GenBank/DDBJ whole genome shotgun (WGS) entry which is preliminary data.</text>
</comment>
<accession>A0AAV3NGK6</accession>
<name>A0AAV3NGK6_LITER</name>
<gene>
    <name evidence="1" type="ORF">LIER_00179</name>
</gene>
<dbReference type="Proteomes" id="UP001454036">
    <property type="component" value="Unassembled WGS sequence"/>
</dbReference>
<evidence type="ECO:0000313" key="2">
    <source>
        <dbReference type="Proteomes" id="UP001454036"/>
    </source>
</evidence>
<dbReference type="AlphaFoldDB" id="A0AAV3NGK6"/>
<proteinExistence type="predicted"/>
<protein>
    <submittedName>
        <fullName evidence="1">Uncharacterized protein</fullName>
    </submittedName>
</protein>
<sequence>MRKVRLLLQLIQHFCLGLKKKGRCVQELFIAPTLTRRLHKLMSEFSLKHFVESFTACCYLETIIISTRIAFVEFVMAERPIVALSFSSAILGSLPVRLLYLFPSQPRSPMH</sequence>
<evidence type="ECO:0000313" key="1">
    <source>
        <dbReference type="EMBL" id="GAA0138430.1"/>
    </source>
</evidence>
<reference evidence="1 2" key="1">
    <citation type="submission" date="2024-01" db="EMBL/GenBank/DDBJ databases">
        <title>The complete chloroplast genome sequence of Lithospermum erythrorhizon: insights into the phylogenetic relationship among Boraginaceae species and the maternal lineages of purple gromwells.</title>
        <authorList>
            <person name="Okada T."/>
            <person name="Watanabe K."/>
        </authorList>
    </citation>
    <scope>NUCLEOTIDE SEQUENCE [LARGE SCALE GENOMIC DNA]</scope>
</reference>